<dbReference type="Proteomes" id="UP000593567">
    <property type="component" value="Unassembled WGS sequence"/>
</dbReference>
<comment type="subcellular location">
    <subcellularLocation>
        <location evidence="1">Nucleus</location>
    </subcellularLocation>
</comment>
<dbReference type="PANTHER" id="PTHR48446:SF1">
    <property type="entry name" value="DNA-DIRECTED RNA POLYMERASE SUBUNIT BETA' N-TERMINAL SECTION"/>
    <property type="match status" value="1"/>
</dbReference>
<dbReference type="Gene3D" id="2.40.40.20">
    <property type="match status" value="1"/>
</dbReference>
<evidence type="ECO:0000256" key="1">
    <source>
        <dbReference type="ARBA" id="ARBA00004123"/>
    </source>
</evidence>
<dbReference type="GO" id="GO:0031981">
    <property type="term" value="C:nuclear lumen"/>
    <property type="evidence" value="ECO:0007669"/>
    <property type="project" value="UniProtKB-ARBA"/>
</dbReference>
<dbReference type="PANTHER" id="PTHR48446">
    <property type="entry name" value="DNA-DIRECTED RNA POLYMERASE SUBUNIT BETA' N-TERMINAL SECTION"/>
    <property type="match status" value="1"/>
</dbReference>
<dbReference type="InterPro" id="IPR007080">
    <property type="entry name" value="RNA_pol_Rpb1_1"/>
</dbReference>
<dbReference type="EMBL" id="VXIV02003195">
    <property type="protein sequence ID" value="KAF6020049.1"/>
    <property type="molecule type" value="Genomic_DNA"/>
</dbReference>
<evidence type="ECO:0000259" key="11">
    <source>
        <dbReference type="SMART" id="SM00663"/>
    </source>
</evidence>
<comment type="catalytic activity">
    <reaction evidence="10">
        <text>RNA(n) + a ribonucleoside 5'-triphosphate = RNA(n+1) + diphosphate</text>
        <dbReference type="Rhea" id="RHEA:21248"/>
        <dbReference type="Rhea" id="RHEA-COMP:14527"/>
        <dbReference type="Rhea" id="RHEA-COMP:17342"/>
        <dbReference type="ChEBI" id="CHEBI:33019"/>
        <dbReference type="ChEBI" id="CHEBI:61557"/>
        <dbReference type="ChEBI" id="CHEBI:140395"/>
        <dbReference type="EC" id="2.7.7.6"/>
    </reaction>
</comment>
<sequence length="654" mass="73780">MVKEQYRETDVAKAIENVTFGLMSAEQMRKQSHLHVICRDLYVQDGSRRQVPFGVLDHKMGTSEKENNCETCGRALADCVGHYGYVDLELPCFHIGYFRLCITILQKICKSCSCVLLTEDVKSTFLDSVRRPGLSYLHKKSLNKKINEKTKKMSLCVYCGAKNGVVKKCGLLKIIHDKHKQTGRSVNPCITEFLNSFEEVKTSNKEIASLLPKTQEMLNPLKVLTLFKAIPEHDIPLLLMNTSVSHPEDLILTRILVPPICIRPSVVSDIKSGTNEDDITVKISEIIIINDNIRRHKTTNAKMPMLMDDWDFLQLQVALLYNSETSGIPLSMQSKKTMRGFSQRLKGKQGRFRGNLSGKRVDFSGRTVISPDPNMRIDQVAVPIHVAKILTYPTRVTPANVELMRKLIMNGPDVHPGANFLEQRKTGFKRFLKYGNKQKIAKELRSGDLVERHMMDGDIILFNRQPSLHKLSIQAFYAKVMPHRTFRFNECCCNPFNADFDGDEMNLHLPQTEEAKAEAITLMGSKSNVITPRNGEPLIAAIQDFITAAYLITQKNVFFDRAKACQLAASLISGTDTSERIDLPPPCIVKPIKLWSGKQIFSLILKPNKACQVKANLRIKGKNYSNNEDLCCNDSLITSVIYSIFQSLCFTTVS</sequence>
<evidence type="ECO:0000256" key="9">
    <source>
        <dbReference type="ARBA" id="ARBA00023242"/>
    </source>
</evidence>
<dbReference type="Gene3D" id="4.10.860.120">
    <property type="entry name" value="RNA polymerase II, clamp domain"/>
    <property type="match status" value="1"/>
</dbReference>
<dbReference type="InterPro" id="IPR006592">
    <property type="entry name" value="RNA_pol_N"/>
</dbReference>
<dbReference type="GO" id="GO:0000428">
    <property type="term" value="C:DNA-directed RNA polymerase complex"/>
    <property type="evidence" value="ECO:0007669"/>
    <property type="project" value="UniProtKB-KW"/>
</dbReference>
<accession>A0A7J7J1K6</accession>
<dbReference type="Pfam" id="PF04983">
    <property type="entry name" value="RNA_pol_Rpb1_3"/>
    <property type="match status" value="1"/>
</dbReference>
<dbReference type="AlphaFoldDB" id="A0A7J7J1K6"/>
<dbReference type="FunFam" id="2.40.40.20:FF:000019">
    <property type="entry name" value="DNA-directed RNA polymerase II subunit RPB1"/>
    <property type="match status" value="1"/>
</dbReference>
<keyword evidence="4 10" id="KW-0808">Transferase</keyword>
<comment type="function">
    <text evidence="10">DNA-dependent RNA polymerase catalyzes the transcription of DNA into RNA using the four ribonucleoside triphosphates as substrates.</text>
</comment>
<keyword evidence="3 10" id="KW-0240">DNA-directed RNA polymerase</keyword>
<keyword evidence="9" id="KW-0539">Nucleus</keyword>
<keyword evidence="6" id="KW-0479">Metal-binding</keyword>
<evidence type="ECO:0000256" key="2">
    <source>
        <dbReference type="ARBA" id="ARBA00006460"/>
    </source>
</evidence>
<comment type="caution">
    <text evidence="12">The sequence shown here is derived from an EMBL/GenBank/DDBJ whole genome shotgun (WGS) entry which is preliminary data.</text>
</comment>
<comment type="similarity">
    <text evidence="2 10">Belongs to the RNA polymerase beta' chain family.</text>
</comment>
<dbReference type="InterPro" id="IPR007066">
    <property type="entry name" value="RNA_pol_Rpb1_3"/>
</dbReference>
<dbReference type="GO" id="GO:0046872">
    <property type="term" value="F:metal ion binding"/>
    <property type="evidence" value="ECO:0007669"/>
    <property type="project" value="UniProtKB-KW"/>
</dbReference>
<dbReference type="FunFam" id="3.30.1490.180:FF:000002">
    <property type="entry name" value="DNA-directed RNA polymerase subunit"/>
    <property type="match status" value="1"/>
</dbReference>
<dbReference type="InterPro" id="IPR000722">
    <property type="entry name" value="RNA_pol_asu"/>
</dbReference>
<dbReference type="SMART" id="SM00663">
    <property type="entry name" value="RPOLA_N"/>
    <property type="match status" value="1"/>
</dbReference>
<evidence type="ECO:0000256" key="3">
    <source>
        <dbReference type="ARBA" id="ARBA00022478"/>
    </source>
</evidence>
<dbReference type="GO" id="GO:0003677">
    <property type="term" value="F:DNA binding"/>
    <property type="evidence" value="ECO:0007669"/>
    <property type="project" value="InterPro"/>
</dbReference>
<dbReference type="Pfam" id="PF04997">
    <property type="entry name" value="RNA_pol_Rpb1_1"/>
    <property type="match status" value="1"/>
</dbReference>
<evidence type="ECO:0000313" key="12">
    <source>
        <dbReference type="EMBL" id="KAF6020049.1"/>
    </source>
</evidence>
<evidence type="ECO:0000256" key="8">
    <source>
        <dbReference type="ARBA" id="ARBA00023163"/>
    </source>
</evidence>
<dbReference type="GO" id="GO:0006351">
    <property type="term" value="P:DNA-templated transcription"/>
    <property type="evidence" value="ECO:0007669"/>
    <property type="project" value="InterPro"/>
</dbReference>
<evidence type="ECO:0000256" key="7">
    <source>
        <dbReference type="ARBA" id="ARBA00022833"/>
    </source>
</evidence>
<dbReference type="FunFam" id="1.10.274.100:FF:000025">
    <property type="entry name" value="DNA-directed RNA polymerase subunit"/>
    <property type="match status" value="1"/>
</dbReference>
<evidence type="ECO:0000256" key="6">
    <source>
        <dbReference type="ARBA" id="ARBA00022723"/>
    </source>
</evidence>
<feature type="domain" description="RNA polymerase N-terminal" evidence="11">
    <location>
        <begin position="248"/>
        <end position="553"/>
    </location>
</feature>
<proteinExistence type="inferred from homology"/>
<dbReference type="FunFam" id="4.10.860.120:FF:000004">
    <property type="entry name" value="DNA-directed RNA polymerase subunit"/>
    <property type="match status" value="1"/>
</dbReference>
<dbReference type="InterPro" id="IPR015700">
    <property type="entry name" value="RPC1"/>
</dbReference>
<gene>
    <name evidence="12" type="ORF">EB796_021642</name>
</gene>
<organism evidence="12 13">
    <name type="scientific">Bugula neritina</name>
    <name type="common">Brown bryozoan</name>
    <name type="synonym">Sertularia neritina</name>
    <dbReference type="NCBI Taxonomy" id="10212"/>
    <lineage>
        <taxon>Eukaryota</taxon>
        <taxon>Metazoa</taxon>
        <taxon>Spiralia</taxon>
        <taxon>Lophotrochozoa</taxon>
        <taxon>Bryozoa</taxon>
        <taxon>Gymnolaemata</taxon>
        <taxon>Cheilostomatida</taxon>
        <taxon>Flustrina</taxon>
        <taxon>Buguloidea</taxon>
        <taxon>Bugulidae</taxon>
        <taxon>Bugula</taxon>
    </lineage>
</organism>
<keyword evidence="8 10" id="KW-0804">Transcription</keyword>
<evidence type="ECO:0000313" key="13">
    <source>
        <dbReference type="Proteomes" id="UP000593567"/>
    </source>
</evidence>
<keyword evidence="7" id="KW-0862">Zinc</keyword>
<dbReference type="Gene3D" id="3.30.1490.180">
    <property type="entry name" value="RNA polymerase ii"/>
    <property type="match status" value="1"/>
</dbReference>
<keyword evidence="5 10" id="KW-0548">Nucleotidyltransferase</keyword>
<evidence type="ECO:0000256" key="4">
    <source>
        <dbReference type="ARBA" id="ARBA00022679"/>
    </source>
</evidence>
<reference evidence="12" key="1">
    <citation type="submission" date="2020-06" db="EMBL/GenBank/DDBJ databases">
        <title>Draft genome of Bugula neritina, a colonial animal packing powerful symbionts and potential medicines.</title>
        <authorList>
            <person name="Rayko M."/>
        </authorList>
    </citation>
    <scope>NUCLEOTIDE SEQUENCE [LARGE SCALE GENOMIC DNA]</scope>
    <source>
        <strain evidence="12">Kwan_BN1</strain>
    </source>
</reference>
<dbReference type="InterPro" id="IPR044893">
    <property type="entry name" value="RNA_pol_Rpb1_clamp_domain"/>
</dbReference>
<dbReference type="InterPro" id="IPR042102">
    <property type="entry name" value="RNA_pol_Rpb1_3_sf"/>
</dbReference>
<dbReference type="SUPFAM" id="SSF64484">
    <property type="entry name" value="beta and beta-prime subunits of DNA dependent RNA-polymerase"/>
    <property type="match status" value="1"/>
</dbReference>
<protein>
    <recommendedName>
        <fullName evidence="10">DNA-directed RNA polymerase subunit</fullName>
        <ecNumber evidence="10">2.7.7.6</ecNumber>
    </recommendedName>
</protein>
<dbReference type="EC" id="2.7.7.6" evidence="10"/>
<name>A0A7J7J1K6_BUGNE</name>
<evidence type="ECO:0000256" key="10">
    <source>
        <dbReference type="RuleBase" id="RU004279"/>
    </source>
</evidence>
<dbReference type="Gene3D" id="1.10.274.100">
    <property type="entry name" value="RNA polymerase Rpb1, domain 3"/>
    <property type="match status" value="1"/>
</dbReference>
<dbReference type="Pfam" id="PF00623">
    <property type="entry name" value="RNA_pol_Rpb1_2"/>
    <property type="match status" value="1"/>
</dbReference>
<evidence type="ECO:0000256" key="5">
    <source>
        <dbReference type="ARBA" id="ARBA00022695"/>
    </source>
</evidence>
<keyword evidence="13" id="KW-1185">Reference proteome</keyword>
<dbReference type="GO" id="GO:0003899">
    <property type="term" value="F:DNA-directed RNA polymerase activity"/>
    <property type="evidence" value="ECO:0007669"/>
    <property type="project" value="UniProtKB-EC"/>
</dbReference>
<dbReference type="OrthoDB" id="270392at2759"/>